<proteinExistence type="predicted"/>
<reference evidence="2 3" key="1">
    <citation type="journal article" date="2015" name="PLoS ONE">
        <title>A universal mariner transposon system for forward genetic studies in the genus clostridium.</title>
        <authorList>
            <person name="Zhang Y."/>
            <person name="Grosse-Honebrink A."/>
            <person name="Minton N.P."/>
        </authorList>
    </citation>
    <scope>NUCLEOTIDE SEQUENCE [LARGE SCALE GENOMIC DNA]</scope>
    <source>
        <strain evidence="2 3">NCIMB 10696</strain>
    </source>
</reference>
<keyword evidence="1" id="KW-0472">Membrane</keyword>
<dbReference type="GeneID" id="92939127"/>
<evidence type="ECO:0000313" key="3">
    <source>
        <dbReference type="Proteomes" id="UP000033052"/>
    </source>
</evidence>
<protein>
    <submittedName>
        <fullName evidence="2">Uncharacterized protein</fullName>
    </submittedName>
</protein>
<feature type="transmembrane region" description="Helical" evidence="1">
    <location>
        <begin position="6"/>
        <end position="23"/>
    </location>
</feature>
<dbReference type="RefSeq" id="WP_033060298.1">
    <property type="nucleotide sequence ID" value="NZ_CP009225.1"/>
</dbReference>
<gene>
    <name evidence="2" type="ORF">CLSPO_c24650</name>
</gene>
<sequence length="95" mass="10747">MTKLEIILFITAVVSVVTTMVLSKQNNKLMKHAKNYKCNLGKVMCGEECCYNCEDRSICRAECCYNCEDRSICRAACNGNPLVCGNSREDKHEKK</sequence>
<dbReference type="EMBL" id="CP009225">
    <property type="protein sequence ID" value="AKC63185.1"/>
    <property type="molecule type" value="Genomic_DNA"/>
</dbReference>
<dbReference type="Proteomes" id="UP000033052">
    <property type="component" value="Chromosome"/>
</dbReference>
<organism evidence="2 3">
    <name type="scientific">Clostridium sporogenes</name>
    <dbReference type="NCBI Taxonomy" id="1509"/>
    <lineage>
        <taxon>Bacteria</taxon>
        <taxon>Bacillati</taxon>
        <taxon>Bacillota</taxon>
        <taxon>Clostridia</taxon>
        <taxon>Eubacteriales</taxon>
        <taxon>Clostridiaceae</taxon>
        <taxon>Clostridium</taxon>
    </lineage>
</organism>
<name>A0A7U4LNL2_CLOSG</name>
<keyword evidence="1" id="KW-0812">Transmembrane</keyword>
<accession>A0A7U4LNL2</accession>
<keyword evidence="1" id="KW-1133">Transmembrane helix</keyword>
<evidence type="ECO:0000313" key="2">
    <source>
        <dbReference type="EMBL" id="AKC63185.1"/>
    </source>
</evidence>
<evidence type="ECO:0000256" key="1">
    <source>
        <dbReference type="SAM" id="Phobius"/>
    </source>
</evidence>
<dbReference type="AlphaFoldDB" id="A0A7U4LNL2"/>
<dbReference type="KEGG" id="cld:CLSPO_c24650"/>